<reference evidence="2 3" key="1">
    <citation type="submission" date="2017-12" db="EMBL/GenBank/DDBJ databases">
        <authorList>
            <consortium name="DOE Joint Genome Institute"/>
            <person name="Haridas S."/>
            <person name="Kjaerbolling I."/>
            <person name="Vesth T.C."/>
            <person name="Frisvad J.C."/>
            <person name="Nybo J.L."/>
            <person name="Theobald S."/>
            <person name="Kuo A."/>
            <person name="Bowyer P."/>
            <person name="Matsuda Y."/>
            <person name="Mondo S."/>
            <person name="Lyhne E.K."/>
            <person name="Kogle M.E."/>
            <person name="Clum A."/>
            <person name="Lipzen A."/>
            <person name="Salamov A."/>
            <person name="Ngan C.Y."/>
            <person name="Daum C."/>
            <person name="Chiniquy J."/>
            <person name="Barry K."/>
            <person name="LaButti K."/>
            <person name="Simmons B.A."/>
            <person name="Magnuson J.K."/>
            <person name="Mortensen U.H."/>
            <person name="Larsen T.O."/>
            <person name="Grigoriev I.V."/>
            <person name="Baker S.E."/>
            <person name="Andersen M.R."/>
            <person name="Nordberg H.P."/>
            <person name="Cantor M.N."/>
            <person name="Hua S.X."/>
        </authorList>
    </citation>
    <scope>NUCLEOTIDE SEQUENCE [LARGE SCALE GENOMIC DNA]</scope>
    <source>
        <strain evidence="2 3">CBS 102.13</strain>
    </source>
</reference>
<proteinExistence type="predicted"/>
<feature type="transmembrane region" description="Helical" evidence="1">
    <location>
        <begin position="20"/>
        <end position="39"/>
    </location>
</feature>
<evidence type="ECO:0000313" key="2">
    <source>
        <dbReference type="EMBL" id="PLB42235.1"/>
    </source>
</evidence>
<dbReference type="AlphaFoldDB" id="A0A2I2FNN4"/>
<dbReference type="OrthoDB" id="10515701at2759"/>
<evidence type="ECO:0000256" key="1">
    <source>
        <dbReference type="SAM" id="Phobius"/>
    </source>
</evidence>
<evidence type="ECO:0000313" key="3">
    <source>
        <dbReference type="Proteomes" id="UP000234585"/>
    </source>
</evidence>
<keyword evidence="1" id="KW-0472">Membrane</keyword>
<protein>
    <submittedName>
        <fullName evidence="2">Uncharacterized protein</fullName>
    </submittedName>
</protein>
<dbReference type="RefSeq" id="XP_024676247.1">
    <property type="nucleotide sequence ID" value="XM_024818593.1"/>
</dbReference>
<organism evidence="2 3">
    <name type="scientific">Aspergillus candidus</name>
    <dbReference type="NCBI Taxonomy" id="41067"/>
    <lineage>
        <taxon>Eukaryota</taxon>
        <taxon>Fungi</taxon>
        <taxon>Dikarya</taxon>
        <taxon>Ascomycota</taxon>
        <taxon>Pezizomycotina</taxon>
        <taxon>Eurotiomycetes</taxon>
        <taxon>Eurotiomycetidae</taxon>
        <taxon>Eurotiales</taxon>
        <taxon>Aspergillaceae</taxon>
        <taxon>Aspergillus</taxon>
        <taxon>Aspergillus subgen. Circumdati</taxon>
    </lineage>
</organism>
<gene>
    <name evidence="2" type="ORF">BDW47DRAFT_26072</name>
</gene>
<feature type="transmembrane region" description="Helical" evidence="1">
    <location>
        <begin position="51"/>
        <end position="70"/>
    </location>
</feature>
<keyword evidence="3" id="KW-1185">Reference proteome</keyword>
<dbReference type="EMBL" id="KZ559118">
    <property type="protein sequence ID" value="PLB42235.1"/>
    <property type="molecule type" value="Genomic_DNA"/>
</dbReference>
<keyword evidence="1" id="KW-0812">Transmembrane</keyword>
<sequence>MHISGPSVNPFDKGTRRHSYHLSSIFSYLFFLFSSFWYCRLMRCLAFNIPSISLFLSLCLGLRVGISMLLRFCHTQLAIISLSLFAL</sequence>
<dbReference type="GeneID" id="36525753"/>
<dbReference type="Proteomes" id="UP000234585">
    <property type="component" value="Unassembled WGS sequence"/>
</dbReference>
<keyword evidence="1" id="KW-1133">Transmembrane helix</keyword>
<name>A0A2I2FNN4_ASPCN</name>
<accession>A0A2I2FNN4</accession>